<dbReference type="Gene3D" id="6.10.340.10">
    <property type="match status" value="1"/>
</dbReference>
<evidence type="ECO:0000313" key="17">
    <source>
        <dbReference type="EMBL" id="SUQ61865.1"/>
    </source>
</evidence>
<evidence type="ECO:0000256" key="7">
    <source>
        <dbReference type="ARBA" id="ARBA00022692"/>
    </source>
</evidence>
<evidence type="ECO:0000256" key="1">
    <source>
        <dbReference type="ARBA" id="ARBA00000085"/>
    </source>
</evidence>
<evidence type="ECO:0000256" key="12">
    <source>
        <dbReference type="ARBA" id="ARBA00023012"/>
    </source>
</evidence>
<keyword evidence="7 14" id="KW-0812">Transmembrane</keyword>
<organism evidence="17 18">
    <name type="scientific">Pseudomonas wadenswilerensis</name>
    <dbReference type="NCBI Taxonomy" id="1785161"/>
    <lineage>
        <taxon>Bacteria</taxon>
        <taxon>Pseudomonadati</taxon>
        <taxon>Pseudomonadota</taxon>
        <taxon>Gammaproteobacteria</taxon>
        <taxon>Pseudomonadales</taxon>
        <taxon>Pseudomonadaceae</taxon>
        <taxon>Pseudomonas</taxon>
    </lineage>
</organism>
<dbReference type="FunFam" id="1.10.287.130:FF:000001">
    <property type="entry name" value="Two-component sensor histidine kinase"/>
    <property type="match status" value="1"/>
</dbReference>
<dbReference type="PANTHER" id="PTHR45436:SF3">
    <property type="entry name" value="SENSOR HISTIDINE KINASE HPRS"/>
    <property type="match status" value="1"/>
</dbReference>
<dbReference type="EMBL" id="UIDD01000004">
    <property type="protein sequence ID" value="SUQ61865.1"/>
    <property type="molecule type" value="Genomic_DNA"/>
</dbReference>
<keyword evidence="18" id="KW-1185">Reference proteome</keyword>
<evidence type="ECO:0000256" key="8">
    <source>
        <dbReference type="ARBA" id="ARBA00022741"/>
    </source>
</evidence>
<feature type="transmembrane region" description="Helical" evidence="14">
    <location>
        <begin position="162"/>
        <end position="186"/>
    </location>
</feature>
<dbReference type="AlphaFoldDB" id="A0A380SVU7"/>
<dbReference type="Proteomes" id="UP000255177">
    <property type="component" value="Unassembled WGS sequence"/>
</dbReference>
<dbReference type="CDD" id="cd00082">
    <property type="entry name" value="HisKA"/>
    <property type="match status" value="1"/>
</dbReference>
<dbReference type="SMART" id="SM00387">
    <property type="entry name" value="HATPase_c"/>
    <property type="match status" value="1"/>
</dbReference>
<evidence type="ECO:0000256" key="14">
    <source>
        <dbReference type="RuleBase" id="RU364088"/>
    </source>
</evidence>
<dbReference type="SMART" id="SM00304">
    <property type="entry name" value="HAMP"/>
    <property type="match status" value="1"/>
</dbReference>
<keyword evidence="3 14" id="KW-1003">Cell membrane</keyword>
<evidence type="ECO:0000256" key="11">
    <source>
        <dbReference type="ARBA" id="ARBA00022989"/>
    </source>
</evidence>
<evidence type="ECO:0000256" key="6">
    <source>
        <dbReference type="ARBA" id="ARBA00022679"/>
    </source>
</evidence>
<comment type="catalytic activity">
    <reaction evidence="1 14">
        <text>ATP + protein L-histidine = ADP + protein N-phospho-L-histidine.</text>
        <dbReference type="EC" id="2.7.13.3"/>
    </reaction>
</comment>
<dbReference type="PROSITE" id="PS51257">
    <property type="entry name" value="PROKAR_LIPOPROTEIN"/>
    <property type="match status" value="1"/>
</dbReference>
<dbReference type="PRINTS" id="PR00344">
    <property type="entry name" value="BCTRLSENSOR"/>
</dbReference>
<proteinExistence type="predicted"/>
<comment type="subcellular location">
    <subcellularLocation>
        <location evidence="2 14">Cell inner membrane</location>
    </subcellularLocation>
</comment>
<dbReference type="FunFam" id="3.30.565.10:FF:000006">
    <property type="entry name" value="Sensor histidine kinase WalK"/>
    <property type="match status" value="1"/>
</dbReference>
<reference evidence="18" key="1">
    <citation type="submission" date="2018-07" db="EMBL/GenBank/DDBJ databases">
        <authorList>
            <person name="Blom J."/>
        </authorList>
    </citation>
    <scope>NUCLEOTIDE SEQUENCE [LARGE SCALE GENOMIC DNA]</scope>
    <source>
        <strain evidence="18">CCOS 864</strain>
    </source>
</reference>
<dbReference type="GO" id="GO:0005524">
    <property type="term" value="F:ATP binding"/>
    <property type="evidence" value="ECO:0007669"/>
    <property type="project" value="UniProtKB-KW"/>
</dbReference>
<dbReference type="PROSITE" id="PS50109">
    <property type="entry name" value="HIS_KIN"/>
    <property type="match status" value="1"/>
</dbReference>
<gene>
    <name evidence="17" type="primary">irlS</name>
    <name evidence="17" type="ORF">CCOS864_01290</name>
</gene>
<keyword evidence="10 14" id="KW-0067">ATP-binding</keyword>
<dbReference type="InterPro" id="IPR003594">
    <property type="entry name" value="HATPase_dom"/>
</dbReference>
<evidence type="ECO:0000259" key="15">
    <source>
        <dbReference type="PROSITE" id="PS50109"/>
    </source>
</evidence>
<evidence type="ECO:0000259" key="16">
    <source>
        <dbReference type="PROSITE" id="PS50885"/>
    </source>
</evidence>
<protein>
    <recommendedName>
        <fullName evidence="14">Sensor protein</fullName>
        <ecNumber evidence="14">2.7.13.3</ecNumber>
    </recommendedName>
</protein>
<dbReference type="SMART" id="SM00388">
    <property type="entry name" value="HisKA"/>
    <property type="match status" value="1"/>
</dbReference>
<keyword evidence="4 14" id="KW-0997">Cell inner membrane</keyword>
<keyword evidence="8 14" id="KW-0547">Nucleotide-binding</keyword>
<dbReference type="InterPro" id="IPR003661">
    <property type="entry name" value="HisK_dim/P_dom"/>
</dbReference>
<dbReference type="Pfam" id="PF02518">
    <property type="entry name" value="HATPase_c"/>
    <property type="match status" value="1"/>
</dbReference>
<dbReference type="CDD" id="cd00075">
    <property type="entry name" value="HATPase"/>
    <property type="match status" value="1"/>
</dbReference>
<dbReference type="InterPro" id="IPR036890">
    <property type="entry name" value="HATPase_C_sf"/>
</dbReference>
<dbReference type="GO" id="GO:0005886">
    <property type="term" value="C:plasma membrane"/>
    <property type="evidence" value="ECO:0007669"/>
    <property type="project" value="UniProtKB-SubCell"/>
</dbReference>
<dbReference type="InterPro" id="IPR004358">
    <property type="entry name" value="Sig_transdc_His_kin-like_C"/>
</dbReference>
<keyword evidence="5" id="KW-0597">Phosphoprotein</keyword>
<comment type="function">
    <text evidence="14">Member of a two-component regulatory system.</text>
</comment>
<keyword evidence="13 14" id="KW-0472">Membrane</keyword>
<evidence type="ECO:0000256" key="9">
    <source>
        <dbReference type="ARBA" id="ARBA00022777"/>
    </source>
</evidence>
<dbReference type="SUPFAM" id="SSF158472">
    <property type="entry name" value="HAMP domain-like"/>
    <property type="match status" value="1"/>
</dbReference>
<keyword evidence="6 14" id="KW-0808">Transferase</keyword>
<feature type="domain" description="HAMP" evidence="16">
    <location>
        <begin position="192"/>
        <end position="240"/>
    </location>
</feature>
<dbReference type="NCBIfam" id="TIGR01386">
    <property type="entry name" value="cztS_silS_copS"/>
    <property type="match status" value="1"/>
</dbReference>
<evidence type="ECO:0000313" key="18">
    <source>
        <dbReference type="Proteomes" id="UP000255177"/>
    </source>
</evidence>
<evidence type="ECO:0000256" key="13">
    <source>
        <dbReference type="ARBA" id="ARBA00023136"/>
    </source>
</evidence>
<dbReference type="SUPFAM" id="SSF47384">
    <property type="entry name" value="Homodimeric domain of signal transducing histidine kinase"/>
    <property type="match status" value="1"/>
</dbReference>
<dbReference type="RefSeq" id="WP_115085575.1">
    <property type="nucleotide sequence ID" value="NZ_CBCSFG010000006.1"/>
</dbReference>
<dbReference type="CDD" id="cd06225">
    <property type="entry name" value="HAMP"/>
    <property type="match status" value="1"/>
</dbReference>
<dbReference type="Pfam" id="PF00672">
    <property type="entry name" value="HAMP"/>
    <property type="match status" value="1"/>
</dbReference>
<dbReference type="InterPro" id="IPR006290">
    <property type="entry name" value="CztS_silS_copS"/>
</dbReference>
<name>A0A380SVU7_9PSED</name>
<evidence type="ECO:0000256" key="4">
    <source>
        <dbReference type="ARBA" id="ARBA00022519"/>
    </source>
</evidence>
<keyword evidence="9 14" id="KW-0418">Kinase</keyword>
<evidence type="ECO:0000256" key="5">
    <source>
        <dbReference type="ARBA" id="ARBA00022553"/>
    </source>
</evidence>
<dbReference type="InterPro" id="IPR050428">
    <property type="entry name" value="TCS_sensor_his_kinase"/>
</dbReference>
<dbReference type="Gene3D" id="3.30.565.10">
    <property type="entry name" value="Histidine kinase-like ATPase, C-terminal domain"/>
    <property type="match status" value="1"/>
</dbReference>
<dbReference type="Pfam" id="PF00512">
    <property type="entry name" value="HisKA"/>
    <property type="match status" value="1"/>
</dbReference>
<dbReference type="EC" id="2.7.13.3" evidence="14"/>
<dbReference type="InterPro" id="IPR003660">
    <property type="entry name" value="HAMP_dom"/>
</dbReference>
<dbReference type="GO" id="GO:0000155">
    <property type="term" value="F:phosphorelay sensor kinase activity"/>
    <property type="evidence" value="ECO:0007669"/>
    <property type="project" value="InterPro"/>
</dbReference>
<keyword evidence="11 14" id="KW-1133">Transmembrane helix</keyword>
<evidence type="ECO:0000256" key="10">
    <source>
        <dbReference type="ARBA" id="ARBA00022840"/>
    </source>
</evidence>
<evidence type="ECO:0000256" key="3">
    <source>
        <dbReference type="ARBA" id="ARBA00022475"/>
    </source>
</evidence>
<feature type="domain" description="Histidine kinase" evidence="15">
    <location>
        <begin position="248"/>
        <end position="462"/>
    </location>
</feature>
<accession>A0A380SVU7</accession>
<keyword evidence="12 14" id="KW-0902">Two-component regulatory system</keyword>
<dbReference type="Gene3D" id="1.10.287.130">
    <property type="match status" value="1"/>
</dbReference>
<dbReference type="InterPro" id="IPR036097">
    <property type="entry name" value="HisK_dim/P_sf"/>
</dbReference>
<evidence type="ECO:0000256" key="2">
    <source>
        <dbReference type="ARBA" id="ARBA00004533"/>
    </source>
</evidence>
<dbReference type="SUPFAM" id="SSF55874">
    <property type="entry name" value="ATPase domain of HSP90 chaperone/DNA topoisomerase II/histidine kinase"/>
    <property type="match status" value="1"/>
</dbReference>
<dbReference type="PANTHER" id="PTHR45436">
    <property type="entry name" value="SENSOR HISTIDINE KINASE YKOH"/>
    <property type="match status" value="1"/>
</dbReference>
<dbReference type="PROSITE" id="PS50885">
    <property type="entry name" value="HAMP"/>
    <property type="match status" value="1"/>
</dbReference>
<dbReference type="InterPro" id="IPR005467">
    <property type="entry name" value="His_kinase_dom"/>
</dbReference>
<sequence>MKPARLSLRLGLSVSLMGAALVLLLACLAVFALDHELDSRARKHLANKMAQIEHSLTIDLKAADLRTPVHPLLDVVMGHDNLSLSVIALTGRHSALLTLGPALEASALLQIESGPQLSFSPWRDQEGEHLLTASRLMRLQDGTLVRVLLTVNRADDHALLQAYLGSTLWALPLLLVLIGLGAWKLVQCGLLPLRRFRRVAEQVSAQTLSHRLPETGLPQELGDLAGGINIMLDRLDDGVQRLSQFSDDLAHELRTPIGNLMGKAQVTLTRERSNDEYREALENSIEELTRLNRIINDMLFLAQVSQPQTQVPLKPVVLADEVQRVCELFECNAEQKGIALRVQGWGTVLGERLMVQRALSNLLSNAIRHGYEGQPIDIAIERRDGSVWVSVENRGPGIAQAHLPHLFERFYRVGSGRSRLEGGTGLGLAIVRSIMQVHGGRVEVHSELQGVTRFSLVFADTTE</sequence>